<dbReference type="PANTHER" id="PTHR47505:SF1">
    <property type="entry name" value="DNA UTILIZATION PROTEIN YHGH"/>
    <property type="match status" value="1"/>
</dbReference>
<reference evidence="3 4" key="1">
    <citation type="submission" date="2021-08" db="EMBL/GenBank/DDBJ databases">
        <title>Culture and genomic analysis of Symbiopectobacterium purcellii sp. nov. gen. nov., isolated from the leafhopper Empoasca decipiens.</title>
        <authorList>
            <person name="Nadal-Jimenez P."/>
            <person name="Siozios S."/>
            <person name="Halliday N."/>
            <person name="Camara M."/>
            <person name="Hurst G.D.D."/>
        </authorList>
    </citation>
    <scope>NUCLEOTIDE SEQUENCE [LARGE SCALE GENOMIC DNA]</scope>
    <source>
        <strain evidence="3 4">SyEd1</strain>
    </source>
</reference>
<comment type="similarity">
    <text evidence="1">Belongs to the ComF/GntX family.</text>
</comment>
<feature type="domain" description="Phosphoribosyltransferase" evidence="2">
    <location>
        <begin position="175"/>
        <end position="227"/>
    </location>
</feature>
<evidence type="ECO:0000313" key="3">
    <source>
        <dbReference type="EMBL" id="QZN95733.1"/>
    </source>
</evidence>
<accession>A0ABX9ALU7</accession>
<dbReference type="Proteomes" id="UP000825886">
    <property type="component" value="Chromosome"/>
</dbReference>
<proteinExistence type="inferred from homology"/>
<dbReference type="Gene3D" id="3.40.50.2020">
    <property type="match status" value="1"/>
</dbReference>
<keyword evidence="4" id="KW-1185">Reference proteome</keyword>
<dbReference type="CDD" id="cd06223">
    <property type="entry name" value="PRTases_typeI"/>
    <property type="match status" value="1"/>
</dbReference>
<organism evidence="3 4">
    <name type="scientific">Symbiopectobacterium purcellii</name>
    <dbReference type="NCBI Taxonomy" id="2871826"/>
    <lineage>
        <taxon>Bacteria</taxon>
        <taxon>Pseudomonadati</taxon>
        <taxon>Pseudomonadota</taxon>
        <taxon>Gammaproteobacteria</taxon>
        <taxon>Enterobacterales</taxon>
        <taxon>Enterobacteriaceae</taxon>
    </lineage>
</organism>
<dbReference type="Pfam" id="PF00156">
    <property type="entry name" value="Pribosyltran"/>
    <property type="match status" value="1"/>
</dbReference>
<dbReference type="InterPro" id="IPR051910">
    <property type="entry name" value="ComF/GntX_DNA_util-trans"/>
</dbReference>
<dbReference type="InterPro" id="IPR000836">
    <property type="entry name" value="PRTase_dom"/>
</dbReference>
<name>A0ABX9ALU7_9ENTR</name>
<dbReference type="SUPFAM" id="SSF53271">
    <property type="entry name" value="PRTase-like"/>
    <property type="match status" value="1"/>
</dbReference>
<dbReference type="PANTHER" id="PTHR47505">
    <property type="entry name" value="DNA UTILIZATION PROTEIN YHGH"/>
    <property type="match status" value="1"/>
</dbReference>
<gene>
    <name evidence="3" type="primary">gntX</name>
    <name evidence="3" type="ORF">K6K13_21755</name>
</gene>
<evidence type="ECO:0000256" key="1">
    <source>
        <dbReference type="ARBA" id="ARBA00008007"/>
    </source>
</evidence>
<dbReference type="EMBL" id="CP081864">
    <property type="protein sequence ID" value="QZN95733.1"/>
    <property type="molecule type" value="Genomic_DNA"/>
</dbReference>
<dbReference type="InterPro" id="IPR029057">
    <property type="entry name" value="PRTase-like"/>
</dbReference>
<sequence>MLTISASCWLCQQPLYHYHHGICCYCQRHLPAPPVCCPRCGLPAGNATLPCGRCLYRPPRWHSLVFVSDYRPPFTTLLKQFKFRGRIELGQVLARQMLLRWLNAYRLAPEQVKKPDVLLTVPLHRRQRWRRGFNQTELMAQHLARWLRCRYHPHALTRVRHTPLQQHLCASKRRYNLRRAFSCDQDLSGLRVALVDDVVTTGNTMTEICRVLLAQGAVHIQVWCLCRTLLDA</sequence>
<dbReference type="NCBIfam" id="NF008616">
    <property type="entry name" value="PRK11595.1"/>
    <property type="match status" value="1"/>
</dbReference>
<dbReference type="RefSeq" id="WP_222158809.1">
    <property type="nucleotide sequence ID" value="NZ_CP081864.1"/>
</dbReference>
<protein>
    <submittedName>
        <fullName evidence="3">DNA utilization protein GntX</fullName>
    </submittedName>
</protein>
<evidence type="ECO:0000259" key="2">
    <source>
        <dbReference type="Pfam" id="PF00156"/>
    </source>
</evidence>
<evidence type="ECO:0000313" key="4">
    <source>
        <dbReference type="Proteomes" id="UP000825886"/>
    </source>
</evidence>